<accession>A0ABU1JGW7</accession>
<organism evidence="2 3">
    <name type="scientific">Arthrobacter russicus</name>
    <dbReference type="NCBI Taxonomy" id="172040"/>
    <lineage>
        <taxon>Bacteria</taxon>
        <taxon>Bacillati</taxon>
        <taxon>Actinomycetota</taxon>
        <taxon>Actinomycetes</taxon>
        <taxon>Micrococcales</taxon>
        <taxon>Micrococcaceae</taxon>
        <taxon>Arthrobacter</taxon>
    </lineage>
</organism>
<comment type="caution">
    <text evidence="2">The sequence shown here is derived from an EMBL/GenBank/DDBJ whole genome shotgun (WGS) entry which is preliminary data.</text>
</comment>
<dbReference type="Proteomes" id="UP001185069">
    <property type="component" value="Unassembled WGS sequence"/>
</dbReference>
<gene>
    <name evidence="2" type="ORF">JOE69_002859</name>
</gene>
<proteinExistence type="predicted"/>
<evidence type="ECO:0000313" key="2">
    <source>
        <dbReference type="EMBL" id="MDR6270621.1"/>
    </source>
</evidence>
<feature type="region of interest" description="Disordered" evidence="1">
    <location>
        <begin position="14"/>
        <end position="38"/>
    </location>
</feature>
<evidence type="ECO:0000313" key="3">
    <source>
        <dbReference type="Proteomes" id="UP001185069"/>
    </source>
</evidence>
<evidence type="ECO:0000256" key="1">
    <source>
        <dbReference type="SAM" id="MobiDB-lite"/>
    </source>
</evidence>
<feature type="compositionally biased region" description="Basic and acidic residues" evidence="1">
    <location>
        <begin position="18"/>
        <end position="30"/>
    </location>
</feature>
<dbReference type="RefSeq" id="WP_309799807.1">
    <property type="nucleotide sequence ID" value="NZ_BAAAHY010000003.1"/>
</dbReference>
<reference evidence="2 3" key="1">
    <citation type="submission" date="2023-07" db="EMBL/GenBank/DDBJ databases">
        <title>Sequencing the genomes of 1000 actinobacteria strains.</title>
        <authorList>
            <person name="Klenk H.-P."/>
        </authorList>
    </citation>
    <scope>NUCLEOTIDE SEQUENCE [LARGE SCALE GENOMIC DNA]</scope>
    <source>
        <strain evidence="2 3">DSM 14555</strain>
    </source>
</reference>
<name>A0ABU1JGW7_9MICC</name>
<sequence length="75" mass="8319">MSTDLTHEVAEALYAAEPIKRGDTKDHDQPATESELPTCPACVSNEVHWADRENPDPGCFEPFEPITHQSSEPEL</sequence>
<feature type="region of interest" description="Disordered" evidence="1">
    <location>
        <begin position="53"/>
        <end position="75"/>
    </location>
</feature>
<dbReference type="EMBL" id="JAVDQF010000001">
    <property type="protein sequence ID" value="MDR6270621.1"/>
    <property type="molecule type" value="Genomic_DNA"/>
</dbReference>
<keyword evidence="3" id="KW-1185">Reference proteome</keyword>
<protein>
    <submittedName>
        <fullName evidence="2">Uncharacterized protein</fullName>
    </submittedName>
</protein>